<dbReference type="Gene3D" id="3.30.1440.10">
    <property type="match status" value="1"/>
</dbReference>
<dbReference type="EMBL" id="MCFI01000002">
    <property type="protein sequence ID" value="ORY87072.1"/>
    <property type="molecule type" value="Genomic_DNA"/>
</dbReference>
<dbReference type="GO" id="GO:1990904">
    <property type="term" value="C:ribonucleoprotein complex"/>
    <property type="evidence" value="ECO:0007669"/>
    <property type="project" value="UniProtKB-KW"/>
</dbReference>
<comment type="caution">
    <text evidence="7">The sequence shown here is derived from an EMBL/GenBank/DDBJ whole genome shotgun (WGS) entry which is preliminary data.</text>
</comment>
<feature type="domain" description="Large ribosomal subunit protein uL5 C-terminal" evidence="6">
    <location>
        <begin position="178"/>
        <end position="274"/>
    </location>
</feature>
<evidence type="ECO:0000256" key="3">
    <source>
        <dbReference type="ARBA" id="ARBA00023274"/>
    </source>
</evidence>
<sequence>MSVLRQAPTGLFRATRCRCITTKQLLGRNPPLPPASPDSIHFDPRPIERARYEEYYHDVIAPDLLAMTYSMKLKSQPVSTRTNEPRSWDGSSEYHKNRPNRPLRGGKVPQPLPEPRTHRNVPRIESIYVHSMVKEALLDRSKLLSAFMAFQTITGQRPELIESKKSVAPWKLREGVAVAVQVKLQGPPMMQFLATLVEVILPSLKDFGGVPDSTGDGNGNIAFGLPPAALSRFPEIEANYEQYPHLPGCHIMVNTTALNDREAKLLMTGFGLPFKK</sequence>
<evidence type="ECO:0000313" key="8">
    <source>
        <dbReference type="Proteomes" id="UP000193685"/>
    </source>
</evidence>
<feature type="compositionally biased region" description="Basic and acidic residues" evidence="4">
    <location>
        <begin position="83"/>
        <end position="96"/>
    </location>
</feature>
<reference evidence="7 8" key="1">
    <citation type="submission" date="2016-07" db="EMBL/GenBank/DDBJ databases">
        <title>Pervasive Adenine N6-methylation of Active Genes in Fungi.</title>
        <authorList>
            <consortium name="DOE Joint Genome Institute"/>
            <person name="Mondo S.J."/>
            <person name="Dannebaum R.O."/>
            <person name="Kuo R.C."/>
            <person name="Labutti K."/>
            <person name="Haridas S."/>
            <person name="Kuo A."/>
            <person name="Salamov A."/>
            <person name="Ahrendt S.R."/>
            <person name="Lipzen A."/>
            <person name="Sullivan W."/>
            <person name="Andreopoulos W.B."/>
            <person name="Clum A."/>
            <person name="Lindquist E."/>
            <person name="Daum C."/>
            <person name="Ramamoorthy G.K."/>
            <person name="Gryganskyi A."/>
            <person name="Culley D."/>
            <person name="Magnuson J.K."/>
            <person name="James T.Y."/>
            <person name="O'Malley M.A."/>
            <person name="Stajich J.E."/>
            <person name="Spatafora J.W."/>
            <person name="Visel A."/>
            <person name="Grigoriev I.V."/>
        </authorList>
    </citation>
    <scope>NUCLEOTIDE SEQUENCE [LARGE SCALE GENOMIC DNA]</scope>
    <source>
        <strain evidence="7 8">12-1054</strain>
    </source>
</reference>
<dbReference type="GO" id="GO:0005840">
    <property type="term" value="C:ribosome"/>
    <property type="evidence" value="ECO:0007669"/>
    <property type="project" value="UniProtKB-KW"/>
</dbReference>
<evidence type="ECO:0000313" key="7">
    <source>
        <dbReference type="EMBL" id="ORY87072.1"/>
    </source>
</evidence>
<dbReference type="Pfam" id="PF00673">
    <property type="entry name" value="Ribosomal_L5_C"/>
    <property type="match status" value="1"/>
</dbReference>
<dbReference type="OrthoDB" id="539541at2759"/>
<dbReference type="PANTHER" id="PTHR11994">
    <property type="entry name" value="60S RIBOSOMAL PROTEIN L11-RELATED"/>
    <property type="match status" value="1"/>
</dbReference>
<feature type="region of interest" description="Disordered" evidence="4">
    <location>
        <begin position="75"/>
        <end position="119"/>
    </location>
</feature>
<dbReference type="GO" id="GO:0006412">
    <property type="term" value="P:translation"/>
    <property type="evidence" value="ECO:0007669"/>
    <property type="project" value="InterPro"/>
</dbReference>
<accession>A0A1Y2FSU8</accession>
<dbReference type="Pfam" id="PF00281">
    <property type="entry name" value="Ribosomal_L5"/>
    <property type="match status" value="1"/>
</dbReference>
<evidence type="ECO:0000259" key="6">
    <source>
        <dbReference type="Pfam" id="PF00673"/>
    </source>
</evidence>
<dbReference type="AlphaFoldDB" id="A0A1Y2FSU8"/>
<feature type="domain" description="Large ribosomal subunit protein uL5 N-terminal" evidence="5">
    <location>
        <begin position="120"/>
        <end position="173"/>
    </location>
</feature>
<dbReference type="InterPro" id="IPR031310">
    <property type="entry name" value="Ribosomal_uL5_N"/>
</dbReference>
<proteinExistence type="inferred from homology"/>
<dbReference type="GO" id="GO:0003735">
    <property type="term" value="F:structural constituent of ribosome"/>
    <property type="evidence" value="ECO:0007669"/>
    <property type="project" value="InterPro"/>
</dbReference>
<evidence type="ECO:0000256" key="1">
    <source>
        <dbReference type="ARBA" id="ARBA00008553"/>
    </source>
</evidence>
<dbReference type="Proteomes" id="UP000193685">
    <property type="component" value="Unassembled WGS sequence"/>
</dbReference>
<evidence type="ECO:0000256" key="4">
    <source>
        <dbReference type="SAM" id="MobiDB-lite"/>
    </source>
</evidence>
<dbReference type="STRING" id="56484.A0A1Y2FSU8"/>
<keyword evidence="2 7" id="KW-0689">Ribosomal protein</keyword>
<dbReference type="InterPro" id="IPR031309">
    <property type="entry name" value="Ribosomal_uL5_C"/>
</dbReference>
<evidence type="ECO:0000256" key="2">
    <source>
        <dbReference type="ARBA" id="ARBA00022980"/>
    </source>
</evidence>
<organism evidence="7 8">
    <name type="scientific">Protomyces lactucae-debilis</name>
    <dbReference type="NCBI Taxonomy" id="2754530"/>
    <lineage>
        <taxon>Eukaryota</taxon>
        <taxon>Fungi</taxon>
        <taxon>Dikarya</taxon>
        <taxon>Ascomycota</taxon>
        <taxon>Taphrinomycotina</taxon>
        <taxon>Taphrinomycetes</taxon>
        <taxon>Taphrinales</taxon>
        <taxon>Protomycetaceae</taxon>
        <taxon>Protomyces</taxon>
    </lineage>
</organism>
<keyword evidence="3" id="KW-0687">Ribonucleoprotein</keyword>
<gene>
    <name evidence="7" type="ORF">BCR37DRAFT_376432</name>
</gene>
<dbReference type="RefSeq" id="XP_040727928.1">
    <property type="nucleotide sequence ID" value="XM_040868597.1"/>
</dbReference>
<keyword evidence="8" id="KW-1185">Reference proteome</keyword>
<dbReference type="InterPro" id="IPR002132">
    <property type="entry name" value="Ribosomal_uL5"/>
</dbReference>
<dbReference type="OMA" id="HITIHTT"/>
<dbReference type="SUPFAM" id="SSF55282">
    <property type="entry name" value="RL5-like"/>
    <property type="match status" value="1"/>
</dbReference>
<dbReference type="GeneID" id="63785196"/>
<evidence type="ECO:0000259" key="5">
    <source>
        <dbReference type="Pfam" id="PF00281"/>
    </source>
</evidence>
<name>A0A1Y2FSU8_PROLT</name>
<dbReference type="InterPro" id="IPR022803">
    <property type="entry name" value="Ribosomal_uL5_dom_sf"/>
</dbReference>
<protein>
    <submittedName>
        <fullName evidence="7">Mitochondrial ribosomal protein of the large subunit</fullName>
    </submittedName>
</protein>
<comment type="similarity">
    <text evidence="1">Belongs to the universal ribosomal protein uL5 family.</text>
</comment>